<name>A0A931LQS5_FIMGI</name>
<comment type="caution">
    <text evidence="1">The sequence shown here is derived from an EMBL/GenBank/DDBJ whole genome shotgun (WGS) entry which is preliminary data.</text>
</comment>
<proteinExistence type="predicted"/>
<reference evidence="1" key="1">
    <citation type="submission" date="2020-07" db="EMBL/GenBank/DDBJ databases">
        <title>Huge and variable diversity of episymbiotic CPR bacteria and DPANN archaea in groundwater ecosystems.</title>
        <authorList>
            <person name="He C.Y."/>
            <person name="Keren R."/>
            <person name="Whittaker M."/>
            <person name="Farag I.F."/>
            <person name="Doudna J."/>
            <person name="Cate J.H.D."/>
            <person name="Banfield J.F."/>
        </authorList>
    </citation>
    <scope>NUCLEOTIDE SEQUENCE</scope>
    <source>
        <strain evidence="1">NC_groundwater_17_Pr7_B-0.1um_64_12</strain>
    </source>
</reference>
<evidence type="ECO:0000313" key="2">
    <source>
        <dbReference type="Proteomes" id="UP000727962"/>
    </source>
</evidence>
<dbReference type="Proteomes" id="UP000727962">
    <property type="component" value="Unassembled WGS sequence"/>
</dbReference>
<organism evidence="1 2">
    <name type="scientific">Fimbriimonas ginsengisoli</name>
    <dbReference type="NCBI Taxonomy" id="1005039"/>
    <lineage>
        <taxon>Bacteria</taxon>
        <taxon>Bacillati</taxon>
        <taxon>Armatimonadota</taxon>
        <taxon>Fimbriimonadia</taxon>
        <taxon>Fimbriimonadales</taxon>
        <taxon>Fimbriimonadaceae</taxon>
        <taxon>Fimbriimonas</taxon>
    </lineage>
</organism>
<sequence>MNPIALRSLVVLVLAGPFVGKYISANWLNGGDSRQVREALDRALEACRKGEANPVLDTLSDQLKVNDQSAPSRRDVAQFIRQARPEITVASAEPFVYGDQARMTAPTHVRVQWLLFSADRDVGAVTYVFRRETGFEWLVVPVPRWRLSEVLVSKGVVPEQPTL</sequence>
<gene>
    <name evidence="1" type="ORF">HYR64_01435</name>
</gene>
<evidence type="ECO:0000313" key="1">
    <source>
        <dbReference type="EMBL" id="MBI1755753.1"/>
    </source>
</evidence>
<accession>A0A931LQS5</accession>
<dbReference type="InterPro" id="IPR032710">
    <property type="entry name" value="NTF2-like_dom_sf"/>
</dbReference>
<dbReference type="EMBL" id="JACOSL010000008">
    <property type="protein sequence ID" value="MBI1755753.1"/>
    <property type="molecule type" value="Genomic_DNA"/>
</dbReference>
<protein>
    <submittedName>
        <fullName evidence="1">Uncharacterized protein</fullName>
    </submittedName>
</protein>
<dbReference type="SUPFAM" id="SSF54427">
    <property type="entry name" value="NTF2-like"/>
    <property type="match status" value="1"/>
</dbReference>
<dbReference type="AlphaFoldDB" id="A0A931LQS5"/>